<dbReference type="AlphaFoldDB" id="M0QRT4"/>
<dbReference type="eggNOG" id="COG2334">
    <property type="taxonomic scope" value="Bacteria"/>
</dbReference>
<dbReference type="OrthoDB" id="141068at2"/>
<dbReference type="InterPro" id="IPR015897">
    <property type="entry name" value="CHK_kinase-like"/>
</dbReference>
<dbReference type="RefSeq" id="WP_007624318.1">
    <property type="nucleotide sequence ID" value="NZ_BANX01000034.1"/>
</dbReference>
<dbReference type="SMART" id="SM00587">
    <property type="entry name" value="CHK"/>
    <property type="match status" value="1"/>
</dbReference>
<feature type="domain" description="CHK kinase-like" evidence="1">
    <location>
        <begin position="117"/>
        <end position="294"/>
    </location>
</feature>
<accession>M0QRT4</accession>
<comment type="caution">
    <text evidence="2">The sequence shown here is derived from an EMBL/GenBank/DDBJ whole genome shotgun (WGS) entry which is preliminary data.</text>
</comment>
<proteinExistence type="predicted"/>
<dbReference type="Gene3D" id="3.90.1200.10">
    <property type="match status" value="1"/>
</dbReference>
<evidence type="ECO:0000259" key="1">
    <source>
        <dbReference type="SMART" id="SM00587"/>
    </source>
</evidence>
<evidence type="ECO:0000313" key="3">
    <source>
        <dbReference type="Proteomes" id="UP000011666"/>
    </source>
</evidence>
<dbReference type="InterPro" id="IPR011009">
    <property type="entry name" value="Kinase-like_dom_sf"/>
</dbReference>
<dbReference type="PANTHER" id="PTHR11012:SF30">
    <property type="entry name" value="PROTEIN KINASE-LIKE DOMAIN-CONTAINING"/>
    <property type="match status" value="1"/>
</dbReference>
<dbReference type="EMBL" id="BANX01000034">
    <property type="protein sequence ID" value="GAC70357.1"/>
    <property type="molecule type" value="Genomic_DNA"/>
</dbReference>
<gene>
    <name evidence="2" type="ORF">GS4_34_00430</name>
</gene>
<dbReference type="SUPFAM" id="SSF56112">
    <property type="entry name" value="Protein kinase-like (PK-like)"/>
    <property type="match status" value="1"/>
</dbReference>
<keyword evidence="3" id="KW-1185">Reference proteome</keyword>
<dbReference type="InterPro" id="IPR002575">
    <property type="entry name" value="Aminoglycoside_PTrfase"/>
</dbReference>
<dbReference type="Proteomes" id="UP000011666">
    <property type="component" value="Unassembled WGS sequence"/>
</dbReference>
<reference evidence="2 3" key="1">
    <citation type="submission" date="2013-01" db="EMBL/GenBank/DDBJ databases">
        <title>Whole genome shotgun sequence of Gordonia soli NBRC 108243.</title>
        <authorList>
            <person name="Isaki-Nakamura S."/>
            <person name="Hosoyama A."/>
            <person name="Tsuchikane K."/>
            <person name="Ando Y."/>
            <person name="Baba S."/>
            <person name="Ohji S."/>
            <person name="Hamada M."/>
            <person name="Tamura T."/>
            <person name="Yamazoe A."/>
            <person name="Yamazaki S."/>
            <person name="Fujita N."/>
        </authorList>
    </citation>
    <scope>NUCLEOTIDE SEQUENCE [LARGE SCALE GENOMIC DNA]</scope>
    <source>
        <strain evidence="2 3">NBRC 108243</strain>
    </source>
</reference>
<dbReference type="STRING" id="1223545.GS4_34_00430"/>
<dbReference type="PANTHER" id="PTHR11012">
    <property type="entry name" value="PROTEIN KINASE-LIKE DOMAIN-CONTAINING"/>
    <property type="match status" value="1"/>
</dbReference>
<evidence type="ECO:0000313" key="2">
    <source>
        <dbReference type="EMBL" id="GAC70357.1"/>
    </source>
</evidence>
<dbReference type="Pfam" id="PF01636">
    <property type="entry name" value="APH"/>
    <property type="match status" value="1"/>
</dbReference>
<protein>
    <recommendedName>
        <fullName evidence="1">CHK kinase-like domain-containing protein</fullName>
    </recommendedName>
</protein>
<name>M0QRT4_9ACTN</name>
<sequence length="356" mass="39716">MKTPELPIPTDLNRISPQWMTEVLARDFPSAQVSDVAVTTRDDGTNRRVRLRLEYSSGSGPSSVFVKATDPDHKELLKLTSGIFHEPNLFNSGVSLPLEHPRVHAAIADEATYDFVVVMEDITQRGADPRDATRPLTADQVATGLRGLAKLHGEFWNHRSEKVPSLAWLEPFRAWDGMEIAPLPEALRRLGPSAPESVADLTITDLLERIWKPFIRTLTSSDQTLLHGDPHIGNTYVLPDGTVGFLDWQVARRGNWSLDVGYFLQGSLTIEDRREHEADLLSEYLSALELPAHELPATDDFWLRYRASPAHGLTLWLATLSAGDLWQRPDIALALAERYAAAFDDLDTESSLVALR</sequence>
<organism evidence="2 3">
    <name type="scientific">Gordonia soli NBRC 108243</name>
    <dbReference type="NCBI Taxonomy" id="1223545"/>
    <lineage>
        <taxon>Bacteria</taxon>
        <taxon>Bacillati</taxon>
        <taxon>Actinomycetota</taxon>
        <taxon>Actinomycetes</taxon>
        <taxon>Mycobacteriales</taxon>
        <taxon>Gordoniaceae</taxon>
        <taxon>Gordonia</taxon>
    </lineage>
</organism>